<accession>A0A9K3JRG3</accession>
<reference evidence="1" key="2">
    <citation type="submission" date="2020-06" db="EMBL/GenBank/DDBJ databases">
        <title>Helianthus annuus Genome sequencing and assembly Release 2.</title>
        <authorList>
            <person name="Gouzy J."/>
            <person name="Langlade N."/>
            <person name="Munos S."/>
        </authorList>
    </citation>
    <scope>NUCLEOTIDE SEQUENCE</scope>
    <source>
        <tissue evidence="1">Leaves</tissue>
    </source>
</reference>
<name>A0A9K3JRG3_HELAN</name>
<protein>
    <submittedName>
        <fullName evidence="1">Uncharacterized protein</fullName>
    </submittedName>
</protein>
<comment type="caution">
    <text evidence="1">The sequence shown here is derived from an EMBL/GenBank/DDBJ whole genome shotgun (WGS) entry which is preliminary data.</text>
</comment>
<keyword evidence="2" id="KW-1185">Reference proteome</keyword>
<gene>
    <name evidence="1" type="ORF">HanXRQr2_Chr02g0079981</name>
</gene>
<organism evidence="1 2">
    <name type="scientific">Helianthus annuus</name>
    <name type="common">Common sunflower</name>
    <dbReference type="NCBI Taxonomy" id="4232"/>
    <lineage>
        <taxon>Eukaryota</taxon>
        <taxon>Viridiplantae</taxon>
        <taxon>Streptophyta</taxon>
        <taxon>Embryophyta</taxon>
        <taxon>Tracheophyta</taxon>
        <taxon>Spermatophyta</taxon>
        <taxon>Magnoliopsida</taxon>
        <taxon>eudicotyledons</taxon>
        <taxon>Gunneridae</taxon>
        <taxon>Pentapetalae</taxon>
        <taxon>asterids</taxon>
        <taxon>campanulids</taxon>
        <taxon>Asterales</taxon>
        <taxon>Asteraceae</taxon>
        <taxon>Asteroideae</taxon>
        <taxon>Heliantheae alliance</taxon>
        <taxon>Heliantheae</taxon>
        <taxon>Helianthus</taxon>
    </lineage>
</organism>
<evidence type="ECO:0000313" key="1">
    <source>
        <dbReference type="EMBL" id="KAF5819648.1"/>
    </source>
</evidence>
<reference evidence="1" key="1">
    <citation type="journal article" date="2017" name="Nature">
        <title>The sunflower genome provides insights into oil metabolism, flowering and Asterid evolution.</title>
        <authorList>
            <person name="Badouin H."/>
            <person name="Gouzy J."/>
            <person name="Grassa C.J."/>
            <person name="Murat F."/>
            <person name="Staton S.E."/>
            <person name="Cottret L."/>
            <person name="Lelandais-Briere C."/>
            <person name="Owens G.L."/>
            <person name="Carrere S."/>
            <person name="Mayjonade B."/>
            <person name="Legrand L."/>
            <person name="Gill N."/>
            <person name="Kane N.C."/>
            <person name="Bowers J.E."/>
            <person name="Hubner S."/>
            <person name="Bellec A."/>
            <person name="Berard A."/>
            <person name="Berges H."/>
            <person name="Blanchet N."/>
            <person name="Boniface M.C."/>
            <person name="Brunel D."/>
            <person name="Catrice O."/>
            <person name="Chaidir N."/>
            <person name="Claudel C."/>
            <person name="Donnadieu C."/>
            <person name="Faraut T."/>
            <person name="Fievet G."/>
            <person name="Helmstetter N."/>
            <person name="King M."/>
            <person name="Knapp S.J."/>
            <person name="Lai Z."/>
            <person name="Le Paslier M.C."/>
            <person name="Lippi Y."/>
            <person name="Lorenzon L."/>
            <person name="Mandel J.R."/>
            <person name="Marage G."/>
            <person name="Marchand G."/>
            <person name="Marquand E."/>
            <person name="Bret-Mestries E."/>
            <person name="Morien E."/>
            <person name="Nambeesan S."/>
            <person name="Nguyen T."/>
            <person name="Pegot-Espagnet P."/>
            <person name="Pouilly N."/>
            <person name="Raftis F."/>
            <person name="Sallet E."/>
            <person name="Schiex T."/>
            <person name="Thomas J."/>
            <person name="Vandecasteele C."/>
            <person name="Vares D."/>
            <person name="Vear F."/>
            <person name="Vautrin S."/>
            <person name="Crespi M."/>
            <person name="Mangin B."/>
            <person name="Burke J.M."/>
            <person name="Salse J."/>
            <person name="Munos S."/>
            <person name="Vincourt P."/>
            <person name="Rieseberg L.H."/>
            <person name="Langlade N.B."/>
        </authorList>
    </citation>
    <scope>NUCLEOTIDE SEQUENCE</scope>
    <source>
        <tissue evidence="1">Leaves</tissue>
    </source>
</reference>
<dbReference type="Proteomes" id="UP000215914">
    <property type="component" value="Unassembled WGS sequence"/>
</dbReference>
<dbReference type="Gramene" id="mRNA:HanXRQr2_Chr02g0079981">
    <property type="protein sequence ID" value="mRNA:HanXRQr2_Chr02g0079981"/>
    <property type="gene ID" value="HanXRQr2_Chr02g0079981"/>
</dbReference>
<sequence length="79" mass="8880">MVSDLSMADYITATASKHPICMPHTASKKLMAVHIVKHAMEIIHLLTGTVLHLYSCFCYNTFVVCHVKQEFLLTDQMGL</sequence>
<evidence type="ECO:0000313" key="2">
    <source>
        <dbReference type="Proteomes" id="UP000215914"/>
    </source>
</evidence>
<dbReference type="EMBL" id="MNCJ02000317">
    <property type="protein sequence ID" value="KAF5819648.1"/>
    <property type="molecule type" value="Genomic_DNA"/>
</dbReference>
<dbReference type="AlphaFoldDB" id="A0A9K3JRG3"/>
<proteinExistence type="predicted"/>